<dbReference type="EMBL" id="JHEG02000037">
    <property type="protein sequence ID" value="KIE12026.1"/>
    <property type="molecule type" value="Genomic_DNA"/>
</dbReference>
<accession>A0A0C1NGT8</accession>
<evidence type="ECO:0000313" key="12">
    <source>
        <dbReference type="EMBL" id="KIE12026.1"/>
    </source>
</evidence>
<proteinExistence type="predicted"/>
<comment type="caution">
    <text evidence="12">The sequence shown here is derived from an EMBL/GenBank/DDBJ whole genome shotgun (WGS) entry which is preliminary data.</text>
</comment>
<evidence type="ECO:0000256" key="5">
    <source>
        <dbReference type="ARBA" id="ARBA00022723"/>
    </source>
</evidence>
<dbReference type="InterPro" id="IPR014710">
    <property type="entry name" value="RmlC-like_jellyroll"/>
</dbReference>
<evidence type="ECO:0000256" key="7">
    <source>
        <dbReference type="ARBA" id="ARBA00023002"/>
    </source>
</evidence>
<keyword evidence="7" id="KW-0560">Oxidoreductase</keyword>
<evidence type="ECO:0000256" key="8">
    <source>
        <dbReference type="ARBA" id="ARBA00023004"/>
    </source>
</evidence>
<dbReference type="InterPro" id="IPR011051">
    <property type="entry name" value="RmlC_Cupin_sf"/>
</dbReference>
<dbReference type="STRING" id="1479485.DA73_0210405"/>
<dbReference type="GO" id="GO:0009086">
    <property type="term" value="P:methionine biosynthetic process"/>
    <property type="evidence" value="ECO:0007669"/>
    <property type="project" value="UniProtKB-KW"/>
</dbReference>
<keyword evidence="8" id="KW-0408">Iron</keyword>
<keyword evidence="13" id="KW-1185">Reference proteome</keyword>
<evidence type="ECO:0000313" key="13">
    <source>
        <dbReference type="Proteomes" id="UP000029738"/>
    </source>
</evidence>
<reference evidence="11" key="2">
    <citation type="submission" date="2019-11" db="EMBL/GenBank/DDBJ databases">
        <title>Improved Assembly of Tolypothrix boutellei genome.</title>
        <authorList>
            <person name="Sarangi A.N."/>
            <person name="Mukherjee M."/>
            <person name="Ghosh S."/>
            <person name="Singh D."/>
            <person name="Das A."/>
            <person name="Kant S."/>
            <person name="Prusty A."/>
            <person name="Tripathy S."/>
        </authorList>
    </citation>
    <scope>NUCLEOTIDE SEQUENCE</scope>
    <source>
        <strain evidence="11">VB521301</strain>
    </source>
</reference>
<evidence type="ECO:0000256" key="2">
    <source>
        <dbReference type="ARBA" id="ARBA00001954"/>
    </source>
</evidence>
<keyword evidence="6 12" id="KW-0223">Dioxygenase</keyword>
<evidence type="ECO:0000256" key="10">
    <source>
        <dbReference type="ARBA" id="ARBA00039005"/>
    </source>
</evidence>
<dbReference type="Proteomes" id="UP000029738">
    <property type="component" value="Unassembled WGS sequence"/>
</dbReference>
<evidence type="ECO:0000256" key="9">
    <source>
        <dbReference type="ARBA" id="ARBA00023167"/>
    </source>
</evidence>
<dbReference type="RefSeq" id="WP_038088438.1">
    <property type="nucleotide sequence ID" value="NZ_JHEG04000001.1"/>
</dbReference>
<keyword evidence="3" id="KW-0533">Nickel</keyword>
<dbReference type="PANTHER" id="PTHR23418:SF0">
    <property type="entry name" value="ACIREDUCTONE DIOXYGENASE"/>
    <property type="match status" value="1"/>
</dbReference>
<evidence type="ECO:0000256" key="1">
    <source>
        <dbReference type="ARBA" id="ARBA00000428"/>
    </source>
</evidence>
<dbReference type="GO" id="GO:0010309">
    <property type="term" value="F:acireductone dioxygenase [iron(II)-requiring] activity"/>
    <property type="evidence" value="ECO:0007669"/>
    <property type="project" value="UniProtKB-EC"/>
</dbReference>
<keyword evidence="5" id="KW-0479">Metal-binding</keyword>
<dbReference type="CDD" id="cd02232">
    <property type="entry name" value="cupin_ARD"/>
    <property type="match status" value="1"/>
</dbReference>
<dbReference type="AlphaFoldDB" id="A0A0C1NGT8"/>
<dbReference type="EC" id="1.13.11.54" evidence="10"/>
<reference evidence="12" key="1">
    <citation type="journal article" date="2015" name="Genome Announc.">
        <title>Draft Genome Sequence of Tolypothrix boutellei Strain VB521301.</title>
        <authorList>
            <person name="Chandrababunaidu M.M."/>
            <person name="Singh D."/>
            <person name="Sen D."/>
            <person name="Bhan S."/>
            <person name="Das S."/>
            <person name="Gupta A."/>
            <person name="Adhikary S.P."/>
            <person name="Tripathy S."/>
        </authorList>
    </citation>
    <scope>NUCLEOTIDE SEQUENCE</scope>
    <source>
        <strain evidence="12">VB521301</strain>
    </source>
</reference>
<dbReference type="OrthoDB" id="9795636at2"/>
<organism evidence="12">
    <name type="scientific">Tolypothrix bouteillei VB521301</name>
    <dbReference type="NCBI Taxonomy" id="1479485"/>
    <lineage>
        <taxon>Bacteria</taxon>
        <taxon>Bacillati</taxon>
        <taxon>Cyanobacteriota</taxon>
        <taxon>Cyanophyceae</taxon>
        <taxon>Nostocales</taxon>
        <taxon>Tolypothrichaceae</taxon>
        <taxon>Tolypothrix</taxon>
    </lineage>
</organism>
<keyword evidence="4" id="KW-0028">Amino-acid biosynthesis</keyword>
<evidence type="ECO:0000256" key="3">
    <source>
        <dbReference type="ARBA" id="ARBA00022596"/>
    </source>
</evidence>
<dbReference type="InterPro" id="IPR004313">
    <property type="entry name" value="ARD"/>
</dbReference>
<dbReference type="PANTHER" id="PTHR23418">
    <property type="entry name" value="ACIREDUCTONE DIOXYGENASE"/>
    <property type="match status" value="1"/>
</dbReference>
<gene>
    <name evidence="12" type="ORF">DA73_0210405</name>
    <name evidence="11" type="ORF">DA73_0400038455</name>
</gene>
<dbReference type="Gene3D" id="2.60.120.10">
    <property type="entry name" value="Jelly Rolls"/>
    <property type="match status" value="1"/>
</dbReference>
<evidence type="ECO:0000313" key="11">
    <source>
        <dbReference type="EMBL" id="KAF3890673.1"/>
    </source>
</evidence>
<dbReference type="GO" id="GO:0046872">
    <property type="term" value="F:metal ion binding"/>
    <property type="evidence" value="ECO:0007669"/>
    <property type="project" value="UniProtKB-KW"/>
</dbReference>
<protein>
    <recommendedName>
        <fullName evidence="10">acireductone dioxygenase (Fe(2+)-requiring)</fullName>
        <ecNumber evidence="10">1.13.11.54</ecNumber>
    </recommendedName>
</protein>
<name>A0A0C1NGT8_9CYAN</name>
<dbReference type="EMBL" id="JHEG04000001">
    <property type="protein sequence ID" value="KAF3890673.1"/>
    <property type="molecule type" value="Genomic_DNA"/>
</dbReference>
<dbReference type="SUPFAM" id="SSF51182">
    <property type="entry name" value="RmlC-like cupins"/>
    <property type="match status" value="1"/>
</dbReference>
<keyword evidence="9" id="KW-0486">Methionine biosynthesis</keyword>
<comment type="cofactor">
    <cofactor evidence="2">
        <name>Fe(2+)</name>
        <dbReference type="ChEBI" id="CHEBI:29033"/>
    </cofactor>
</comment>
<evidence type="ECO:0000256" key="6">
    <source>
        <dbReference type="ARBA" id="ARBA00022964"/>
    </source>
</evidence>
<sequence length="180" mass="20477">MAILLLEDGTVESNLVEISRELSPLGVYLKHYDPGTSVFLPDLISQEILTNQEKDYILEIHDSLFEFLKQEGNYLWSDLLTLHPGLSQLQMLIDTYNRYHVHTAPEALYILAGEMIFGFVRPDGTQVQLLLRSQDYIHIPARVEHWSSPSASLHCKAVRYFTTADGWVPQYTGTSAVSDH</sequence>
<dbReference type="Pfam" id="PF03079">
    <property type="entry name" value="ARD"/>
    <property type="match status" value="1"/>
</dbReference>
<comment type="catalytic activity">
    <reaction evidence="1">
        <text>1,2-dihydroxy-5-(methylsulfanyl)pent-1-en-3-one + O2 = 4-methylsulfanyl-2-oxobutanoate + formate + 2 H(+)</text>
        <dbReference type="Rhea" id="RHEA:24504"/>
        <dbReference type="ChEBI" id="CHEBI:15378"/>
        <dbReference type="ChEBI" id="CHEBI:15379"/>
        <dbReference type="ChEBI" id="CHEBI:15740"/>
        <dbReference type="ChEBI" id="CHEBI:16723"/>
        <dbReference type="ChEBI" id="CHEBI:49252"/>
        <dbReference type="EC" id="1.13.11.54"/>
    </reaction>
</comment>
<evidence type="ECO:0000256" key="4">
    <source>
        <dbReference type="ARBA" id="ARBA00022605"/>
    </source>
</evidence>